<feature type="compositionally biased region" description="Basic and acidic residues" evidence="1">
    <location>
        <begin position="27"/>
        <end position="37"/>
    </location>
</feature>
<sequence length="114" mass="12205">MSTQPILDAHATADQRPETVTDGDSAGDARPDAERLDRRLRDRGVAVARRELATAFANLDALSPAERRVVARMAERIVAGVLVPARQATDDSSSTAPAAVGRLFLPDEDVRDQG</sequence>
<organism evidence="2 3">
    <name type="scientific">Haloplanus litoreus</name>
    <dbReference type="NCBI Taxonomy" id="767515"/>
    <lineage>
        <taxon>Archaea</taxon>
        <taxon>Methanobacteriati</taxon>
        <taxon>Methanobacteriota</taxon>
        <taxon>Stenosarchaea group</taxon>
        <taxon>Halobacteria</taxon>
        <taxon>Halobacteriales</taxon>
        <taxon>Haloferacaceae</taxon>
        <taxon>Haloplanus</taxon>
    </lineage>
</organism>
<dbReference type="GeneID" id="96954427"/>
<feature type="compositionally biased region" description="Low complexity" evidence="1">
    <location>
        <begin position="90"/>
        <end position="99"/>
    </location>
</feature>
<dbReference type="AlphaFoldDB" id="A0ABD5ZZF3"/>
<keyword evidence="3" id="KW-1185">Reference proteome</keyword>
<reference evidence="2 3" key="1">
    <citation type="journal article" date="2019" name="Int. J. Syst. Evol. Microbiol.">
        <title>The Global Catalogue of Microorganisms (GCM) 10K type strain sequencing project: providing services to taxonomists for standard genome sequencing and annotation.</title>
        <authorList>
            <consortium name="The Broad Institute Genomics Platform"/>
            <consortium name="The Broad Institute Genome Sequencing Center for Infectious Disease"/>
            <person name="Wu L."/>
            <person name="Ma J."/>
        </authorList>
    </citation>
    <scope>NUCLEOTIDE SEQUENCE [LARGE SCALE GENOMIC DNA]</scope>
    <source>
        <strain evidence="2 3">GX21</strain>
    </source>
</reference>
<gene>
    <name evidence="2" type="ORF">ACFQKE_12215</name>
</gene>
<evidence type="ECO:0000313" key="3">
    <source>
        <dbReference type="Proteomes" id="UP001596434"/>
    </source>
</evidence>
<proteinExistence type="predicted"/>
<dbReference type="RefSeq" id="WP_379704519.1">
    <property type="nucleotide sequence ID" value="NZ_JBHTAT010000001.1"/>
</dbReference>
<dbReference type="EMBL" id="JBHTAT010000001">
    <property type="protein sequence ID" value="MFC7256047.1"/>
    <property type="molecule type" value="Genomic_DNA"/>
</dbReference>
<name>A0ABD5ZZF3_9EURY</name>
<feature type="region of interest" description="Disordered" evidence="1">
    <location>
        <begin position="1"/>
        <end position="37"/>
    </location>
</feature>
<feature type="region of interest" description="Disordered" evidence="1">
    <location>
        <begin position="86"/>
        <end position="114"/>
    </location>
</feature>
<dbReference type="Proteomes" id="UP001596434">
    <property type="component" value="Unassembled WGS sequence"/>
</dbReference>
<protein>
    <recommendedName>
        <fullName evidence="4">Tetrapyrrole biosynthesis glutamyl-tRNA reductase dimerisation domain-containing protein</fullName>
    </recommendedName>
</protein>
<evidence type="ECO:0008006" key="4">
    <source>
        <dbReference type="Google" id="ProtNLM"/>
    </source>
</evidence>
<evidence type="ECO:0000313" key="2">
    <source>
        <dbReference type="EMBL" id="MFC7256047.1"/>
    </source>
</evidence>
<accession>A0ABD5ZZF3</accession>
<evidence type="ECO:0000256" key="1">
    <source>
        <dbReference type="SAM" id="MobiDB-lite"/>
    </source>
</evidence>
<comment type="caution">
    <text evidence="2">The sequence shown here is derived from an EMBL/GenBank/DDBJ whole genome shotgun (WGS) entry which is preliminary data.</text>
</comment>